<dbReference type="Proteomes" id="UP001238603">
    <property type="component" value="Unassembled WGS sequence"/>
</dbReference>
<name>A0ABT7LEH0_9BURK</name>
<dbReference type="EMBL" id="JASVDS010000001">
    <property type="protein sequence ID" value="MDL5030595.1"/>
    <property type="molecule type" value="Genomic_DNA"/>
</dbReference>
<organism evidence="2 3">
    <name type="scientific">Roseateles subflavus</name>
    <dbReference type="NCBI Taxonomy" id="3053353"/>
    <lineage>
        <taxon>Bacteria</taxon>
        <taxon>Pseudomonadati</taxon>
        <taxon>Pseudomonadota</taxon>
        <taxon>Betaproteobacteria</taxon>
        <taxon>Burkholderiales</taxon>
        <taxon>Sphaerotilaceae</taxon>
        <taxon>Roseateles</taxon>
    </lineage>
</organism>
<dbReference type="RefSeq" id="WP_285980728.1">
    <property type="nucleotide sequence ID" value="NZ_JASVDS010000001.1"/>
</dbReference>
<dbReference type="PROSITE" id="PS51257">
    <property type="entry name" value="PROKAR_LIPOPROTEIN"/>
    <property type="match status" value="1"/>
</dbReference>
<dbReference type="Gene3D" id="3.40.50.1820">
    <property type="entry name" value="alpha/beta hydrolase"/>
    <property type="match status" value="1"/>
</dbReference>
<dbReference type="InterPro" id="IPR051044">
    <property type="entry name" value="MAG_DAG_Lipase"/>
</dbReference>
<keyword evidence="2" id="KW-0378">Hydrolase</keyword>
<dbReference type="Pfam" id="PF12146">
    <property type="entry name" value="Hydrolase_4"/>
    <property type="match status" value="1"/>
</dbReference>
<gene>
    <name evidence="2" type="ORF">QRD43_01640</name>
</gene>
<evidence type="ECO:0000313" key="2">
    <source>
        <dbReference type="EMBL" id="MDL5030595.1"/>
    </source>
</evidence>
<accession>A0ABT7LEH0</accession>
<evidence type="ECO:0000313" key="3">
    <source>
        <dbReference type="Proteomes" id="UP001238603"/>
    </source>
</evidence>
<sequence length="333" mass="36478">MSRAGRIAWGAALALLACGLTFSIGPRNGEIAWEPAPTTPVHLPEPLEALERHLRAEEARFPGLTPGTEKHIVWGEKGRQRAPWAVVYLHGFSATRQEMAPLPERLAASLGGNTFYTRLAGHGLPGEAMGEASIGQWKADALEALQVGQRLGERVLVVGASTGATLAAWLAQREEAKDVAGWVLISPNFGPRDPKAGVINWPWGRSIARMVQGPEYQETPANERKARFWTHRYPTKALFPMMALVERVRGSELGKIQAPTLMLMSPRDTVIDVSEARAAFERIGSARKQLIEVDYSESPGQHVLAGEIDAPRAVQPMLEQIREFVATQVEPRP</sequence>
<proteinExistence type="predicted"/>
<protein>
    <submittedName>
        <fullName evidence="2">Alpha/beta fold hydrolase</fullName>
    </submittedName>
</protein>
<dbReference type="PANTHER" id="PTHR11614">
    <property type="entry name" value="PHOSPHOLIPASE-RELATED"/>
    <property type="match status" value="1"/>
</dbReference>
<dbReference type="SUPFAM" id="SSF53474">
    <property type="entry name" value="alpha/beta-Hydrolases"/>
    <property type="match status" value="1"/>
</dbReference>
<dbReference type="GO" id="GO:0016787">
    <property type="term" value="F:hydrolase activity"/>
    <property type="evidence" value="ECO:0007669"/>
    <property type="project" value="UniProtKB-KW"/>
</dbReference>
<evidence type="ECO:0000259" key="1">
    <source>
        <dbReference type="Pfam" id="PF12146"/>
    </source>
</evidence>
<dbReference type="InterPro" id="IPR029058">
    <property type="entry name" value="AB_hydrolase_fold"/>
</dbReference>
<comment type="caution">
    <text evidence="2">The sequence shown here is derived from an EMBL/GenBank/DDBJ whole genome shotgun (WGS) entry which is preliminary data.</text>
</comment>
<feature type="domain" description="Serine aminopeptidase S33" evidence="1">
    <location>
        <begin position="84"/>
        <end position="292"/>
    </location>
</feature>
<dbReference type="InterPro" id="IPR022742">
    <property type="entry name" value="Hydrolase_4"/>
</dbReference>
<keyword evidence="3" id="KW-1185">Reference proteome</keyword>
<reference evidence="2 3" key="1">
    <citation type="submission" date="2023-06" db="EMBL/GenBank/DDBJ databases">
        <title>Pelomonas sp. APW6 16S ribosomal RNA gene genome sequencing and assembly.</title>
        <authorList>
            <person name="Woo H."/>
        </authorList>
    </citation>
    <scope>NUCLEOTIDE SEQUENCE [LARGE SCALE GENOMIC DNA]</scope>
    <source>
        <strain evidence="2 3">APW6</strain>
    </source>
</reference>